<evidence type="ECO:0000256" key="4">
    <source>
        <dbReference type="ARBA" id="ARBA00004427"/>
    </source>
</evidence>
<gene>
    <name evidence="12" type="ORF">GOODEAATRI_027660</name>
</gene>
<dbReference type="InterPro" id="IPR001006">
    <property type="entry name" value="Procol_lys_dOase"/>
</dbReference>
<reference evidence="12 13" key="1">
    <citation type="submission" date="2021-06" db="EMBL/GenBank/DDBJ databases">
        <authorList>
            <person name="Palmer J.M."/>
        </authorList>
    </citation>
    <scope>NUCLEOTIDE SEQUENCE [LARGE SCALE GENOMIC DNA]</scope>
    <source>
        <strain evidence="12 13">GA_2019</strain>
        <tissue evidence="12">Muscle</tissue>
    </source>
</reference>
<dbReference type="PANTHER" id="PTHR10730:SF7">
    <property type="entry name" value="MULTIFUNCTIONAL PROCOLLAGEN LYSINE HYDROXYLASE AND GLYCOSYLTRANSFERASE LH3"/>
    <property type="match status" value="1"/>
</dbReference>
<dbReference type="InterPro" id="IPR050757">
    <property type="entry name" value="Collagen_mod_GT25"/>
</dbReference>
<dbReference type="SMART" id="SM00702">
    <property type="entry name" value="P4Hc"/>
    <property type="match status" value="1"/>
</dbReference>
<comment type="caution">
    <text evidence="12">The sequence shown here is derived from an EMBL/GenBank/DDBJ whole genome shotgun (WGS) entry which is preliminary data.</text>
</comment>
<evidence type="ECO:0000256" key="2">
    <source>
        <dbReference type="ARBA" id="ARBA00001961"/>
    </source>
</evidence>
<dbReference type="Pfam" id="PF03171">
    <property type="entry name" value="2OG-FeII_Oxy"/>
    <property type="match status" value="1"/>
</dbReference>
<name>A0ABV0Q221_9TELE</name>
<dbReference type="PANTHER" id="PTHR10730">
    <property type="entry name" value="PROCOLLAGEN-LYSINE,2-OXOGLUTARATE 5-DIOXYGENASE/GLYCOSYLTRANSFERASE 25 FAMILY MEMBER"/>
    <property type="match status" value="1"/>
</dbReference>
<dbReference type="InterPro" id="IPR005123">
    <property type="entry name" value="Oxoglu/Fe-dep_dioxygenase_dom"/>
</dbReference>
<keyword evidence="7" id="KW-0223">Dioxygenase</keyword>
<proteinExistence type="predicted"/>
<sequence>VVYHERHIQQFWERHRALFPDTVMVGPEEDLQEGKARTMAIGLWNVPYITQVYLIKGSVLRSKLSQVSLFVDEEMDPDMVFCRSIRDQDWREKYIHQNYSKIFEKGTKVVEQDERLAGGYENVPTVDIHMNQIDFEKEWLKFLKDYIAPVTEKLYPGYYPKAHSIMNFVVRYRPDEQPSLRPHHDSSTFTINIALNRKGVDYQGGGCRFLRYDCKVESPRKGWSFMHPGRLTHYHEGLPTTKGTRYIMVSFVDP</sequence>
<feature type="domain" description="Fe2OG dioxygenase" evidence="11">
    <location>
        <begin position="161"/>
        <end position="254"/>
    </location>
</feature>
<evidence type="ECO:0000256" key="9">
    <source>
        <dbReference type="ARBA" id="ARBA00023004"/>
    </source>
</evidence>
<keyword evidence="6" id="KW-0732">Signal</keyword>
<dbReference type="EMBL" id="JAHRIO010093619">
    <property type="protein sequence ID" value="MEQ2189668.1"/>
    <property type="molecule type" value="Genomic_DNA"/>
</dbReference>
<evidence type="ECO:0000256" key="7">
    <source>
        <dbReference type="ARBA" id="ARBA00022964"/>
    </source>
</evidence>
<protein>
    <recommendedName>
        <fullName evidence="11">Fe2OG dioxygenase domain-containing protein</fullName>
    </recommendedName>
</protein>
<evidence type="ECO:0000256" key="10">
    <source>
        <dbReference type="ARBA" id="ARBA00023136"/>
    </source>
</evidence>
<keyword evidence="13" id="KW-1185">Reference proteome</keyword>
<keyword evidence="8" id="KW-0560">Oxidoreductase</keyword>
<dbReference type="InterPro" id="IPR006620">
    <property type="entry name" value="Pro_4_hyd_alph"/>
</dbReference>
<dbReference type="Proteomes" id="UP001476798">
    <property type="component" value="Unassembled WGS sequence"/>
</dbReference>
<evidence type="ECO:0000256" key="8">
    <source>
        <dbReference type="ARBA" id="ARBA00023002"/>
    </source>
</evidence>
<organism evidence="12 13">
    <name type="scientific">Goodea atripinnis</name>
    <dbReference type="NCBI Taxonomy" id="208336"/>
    <lineage>
        <taxon>Eukaryota</taxon>
        <taxon>Metazoa</taxon>
        <taxon>Chordata</taxon>
        <taxon>Craniata</taxon>
        <taxon>Vertebrata</taxon>
        <taxon>Euteleostomi</taxon>
        <taxon>Actinopterygii</taxon>
        <taxon>Neopterygii</taxon>
        <taxon>Teleostei</taxon>
        <taxon>Neoteleostei</taxon>
        <taxon>Acanthomorphata</taxon>
        <taxon>Ovalentaria</taxon>
        <taxon>Atherinomorphae</taxon>
        <taxon>Cyprinodontiformes</taxon>
        <taxon>Goodeidae</taxon>
        <taxon>Goodea</taxon>
    </lineage>
</organism>
<accession>A0ABV0Q221</accession>
<keyword evidence="5" id="KW-0479">Metal-binding</keyword>
<keyword evidence="10" id="KW-0472">Membrane</keyword>
<evidence type="ECO:0000256" key="3">
    <source>
        <dbReference type="ARBA" id="ARBA00004367"/>
    </source>
</evidence>
<evidence type="ECO:0000256" key="5">
    <source>
        <dbReference type="ARBA" id="ARBA00022723"/>
    </source>
</evidence>
<dbReference type="InterPro" id="IPR044861">
    <property type="entry name" value="IPNS-like_FE2OG_OXY"/>
</dbReference>
<evidence type="ECO:0000259" key="11">
    <source>
        <dbReference type="PROSITE" id="PS51471"/>
    </source>
</evidence>
<dbReference type="PROSITE" id="PS01325">
    <property type="entry name" value="LYS_HYDROXYLASE"/>
    <property type="match status" value="1"/>
</dbReference>
<evidence type="ECO:0000313" key="12">
    <source>
        <dbReference type="EMBL" id="MEQ2189668.1"/>
    </source>
</evidence>
<evidence type="ECO:0000313" key="13">
    <source>
        <dbReference type="Proteomes" id="UP001476798"/>
    </source>
</evidence>
<comment type="cofactor">
    <cofactor evidence="1">
        <name>Fe(2+)</name>
        <dbReference type="ChEBI" id="CHEBI:29033"/>
    </cofactor>
</comment>
<comment type="cofactor">
    <cofactor evidence="2">
        <name>L-ascorbate</name>
        <dbReference type="ChEBI" id="CHEBI:38290"/>
    </cofactor>
</comment>
<keyword evidence="9" id="KW-0408">Iron</keyword>
<dbReference type="Gene3D" id="2.60.120.620">
    <property type="entry name" value="q2cbj1_9rhob like domain"/>
    <property type="match status" value="1"/>
</dbReference>
<evidence type="ECO:0000256" key="1">
    <source>
        <dbReference type="ARBA" id="ARBA00001954"/>
    </source>
</evidence>
<dbReference type="PROSITE" id="PS51471">
    <property type="entry name" value="FE2OG_OXY"/>
    <property type="match status" value="1"/>
</dbReference>
<feature type="non-terminal residue" evidence="12">
    <location>
        <position position="1"/>
    </location>
</feature>
<comment type="subcellular location">
    <subcellularLocation>
        <location evidence="3">Endoplasmic reticulum membrane</location>
        <topology evidence="3">Peripheral membrane protein</topology>
        <orientation evidence="3">Lumenal side</orientation>
    </subcellularLocation>
    <subcellularLocation>
        <location evidence="4">Rough endoplasmic reticulum</location>
    </subcellularLocation>
</comment>
<evidence type="ECO:0000256" key="6">
    <source>
        <dbReference type="ARBA" id="ARBA00022729"/>
    </source>
</evidence>